<gene>
    <name evidence="12" type="ORF">ACFQGU_13905</name>
</gene>
<keyword evidence="3" id="KW-0812">Transmembrane</keyword>
<accession>A0ABW1T3V4</accession>
<dbReference type="Proteomes" id="UP001596138">
    <property type="component" value="Unassembled WGS sequence"/>
</dbReference>
<evidence type="ECO:0000256" key="10">
    <source>
        <dbReference type="SAM" id="MobiDB-lite"/>
    </source>
</evidence>
<name>A0ABW1T3V4_9ACTN</name>
<evidence type="ECO:0000256" key="8">
    <source>
        <dbReference type="ARBA" id="ARBA00023180"/>
    </source>
</evidence>
<evidence type="ECO:0000256" key="5">
    <source>
        <dbReference type="ARBA" id="ARBA00022824"/>
    </source>
</evidence>
<feature type="compositionally biased region" description="Low complexity" evidence="10">
    <location>
        <begin position="18"/>
        <end position="28"/>
    </location>
</feature>
<dbReference type="SUPFAM" id="SSF51126">
    <property type="entry name" value="Pectin lyase-like"/>
    <property type="match status" value="1"/>
</dbReference>
<dbReference type="EMBL" id="JBHSTI010000008">
    <property type="protein sequence ID" value="MFC6238977.1"/>
    <property type="molecule type" value="Genomic_DNA"/>
</dbReference>
<reference evidence="13" key="1">
    <citation type="journal article" date="2019" name="Int. J. Syst. Evol. Microbiol.">
        <title>The Global Catalogue of Microorganisms (GCM) 10K type strain sequencing project: providing services to taxonomists for standard genome sequencing and annotation.</title>
        <authorList>
            <consortium name="The Broad Institute Genomics Platform"/>
            <consortium name="The Broad Institute Genome Sequencing Center for Infectious Disease"/>
            <person name="Wu L."/>
            <person name="Ma J."/>
        </authorList>
    </citation>
    <scope>NUCLEOTIDE SEQUENCE [LARGE SCALE GENOMIC DNA]</scope>
    <source>
        <strain evidence="13">CGMCC 4.7317</strain>
    </source>
</reference>
<dbReference type="Gene3D" id="2.60.120.430">
    <property type="entry name" value="Galactose-binding lectin"/>
    <property type="match status" value="1"/>
</dbReference>
<evidence type="ECO:0000313" key="13">
    <source>
        <dbReference type="Proteomes" id="UP001596138"/>
    </source>
</evidence>
<keyword evidence="5" id="KW-0256">Endoplasmic reticulum</keyword>
<feature type="region of interest" description="Disordered" evidence="10">
    <location>
        <begin position="1"/>
        <end position="28"/>
    </location>
</feature>
<evidence type="ECO:0000256" key="2">
    <source>
        <dbReference type="ARBA" id="ARBA00009141"/>
    </source>
</evidence>
<organism evidence="12 13">
    <name type="scientific">Longivirga aurantiaca</name>
    <dbReference type="NCBI Taxonomy" id="1837743"/>
    <lineage>
        <taxon>Bacteria</taxon>
        <taxon>Bacillati</taxon>
        <taxon>Actinomycetota</taxon>
        <taxon>Actinomycetes</taxon>
        <taxon>Sporichthyales</taxon>
        <taxon>Sporichthyaceae</taxon>
        <taxon>Longivirga</taxon>
    </lineage>
</organism>
<dbReference type="InterPro" id="IPR039155">
    <property type="entry name" value="MLEC"/>
</dbReference>
<evidence type="ECO:0000256" key="6">
    <source>
        <dbReference type="ARBA" id="ARBA00022989"/>
    </source>
</evidence>
<dbReference type="InterPro" id="IPR021720">
    <property type="entry name" value="Malectin_dom"/>
</dbReference>
<dbReference type="PANTHER" id="PTHR13460:SF0">
    <property type="entry name" value="MALECTIN"/>
    <property type="match status" value="1"/>
</dbReference>
<keyword evidence="13" id="KW-1185">Reference proteome</keyword>
<evidence type="ECO:0000259" key="11">
    <source>
        <dbReference type="Pfam" id="PF11721"/>
    </source>
</evidence>
<evidence type="ECO:0000256" key="9">
    <source>
        <dbReference type="ARBA" id="ARBA00023277"/>
    </source>
</evidence>
<sequence length="535" mass="54631">MATTSSGRHTEMPRRTVAGTGRTAASSRRSATAVGVASALVVAGLTSVFGASAGDAAIPSLNIDAGGPGLTASDGTVWTADSGFTGGKLGKTADPITGTEDGSVLRNYRFGMSAYKVPVANGTYKVTLVMAEPYWKASGKRVFSATAEGVTVFSNLDVYKVVGHDVELTRSATVTVKDGALSLAFKARRDYAIVSGLRVDPVDVAAAPESTTPAPVTSSPAPATSSPAPVTTSPAPVTTSPAPVTTSPAPVTSSPAPVTTSPAPVATMPAPSGTELSWAPPALTNPVTIDLASKPDGRINLSAGTDYILRLPTDAVYRNTHGLEIVGGRNIVIIGGTVDVAGGWYSSGTGPGVPADGMVKRAAYFLSQTGTIHLEGVRFISSSGNLSEGINISAPLAKVQVQNVSIDTVLTGTQATNHADALQCWNGPTTLLVDGFTATTGYQGMFLNPHDTSTASAVTENWVLKNVEIVGNAQAKYILWRVRPPQGIATYNVFTSGGLGNWNSSSDWPNVTKGRAPVDFAASAGAGYTSPGYAG</sequence>
<comment type="subcellular location">
    <subcellularLocation>
        <location evidence="1">Endoplasmic reticulum membrane</location>
        <topology evidence="1">Single-pass type I membrane protein</topology>
    </subcellularLocation>
</comment>
<dbReference type="RefSeq" id="WP_386767649.1">
    <property type="nucleotide sequence ID" value="NZ_JBHSTI010000008.1"/>
</dbReference>
<keyword evidence="7" id="KW-0472">Membrane</keyword>
<keyword evidence="9" id="KW-0119">Carbohydrate metabolism</keyword>
<proteinExistence type="inferred from homology"/>
<feature type="domain" description="Malectin" evidence="11">
    <location>
        <begin position="61"/>
        <end position="187"/>
    </location>
</feature>
<dbReference type="SUPFAM" id="SSF49785">
    <property type="entry name" value="Galactose-binding domain-like"/>
    <property type="match status" value="1"/>
</dbReference>
<dbReference type="InterPro" id="IPR011050">
    <property type="entry name" value="Pectin_lyase_fold/virulence"/>
</dbReference>
<dbReference type="Pfam" id="PF11721">
    <property type="entry name" value="Malectin"/>
    <property type="match status" value="1"/>
</dbReference>
<keyword evidence="6" id="KW-1133">Transmembrane helix</keyword>
<evidence type="ECO:0000256" key="3">
    <source>
        <dbReference type="ARBA" id="ARBA00022692"/>
    </source>
</evidence>
<evidence type="ECO:0000256" key="4">
    <source>
        <dbReference type="ARBA" id="ARBA00022729"/>
    </source>
</evidence>
<dbReference type="InterPro" id="IPR008979">
    <property type="entry name" value="Galactose-bd-like_sf"/>
</dbReference>
<dbReference type="PANTHER" id="PTHR13460">
    <property type="match status" value="1"/>
</dbReference>
<keyword evidence="8" id="KW-0325">Glycoprotein</keyword>
<protein>
    <submittedName>
        <fullName evidence="12">Malectin domain-containing carbohydrate-binding protein</fullName>
    </submittedName>
</protein>
<evidence type="ECO:0000256" key="1">
    <source>
        <dbReference type="ARBA" id="ARBA00004115"/>
    </source>
</evidence>
<evidence type="ECO:0000313" key="12">
    <source>
        <dbReference type="EMBL" id="MFC6238977.1"/>
    </source>
</evidence>
<evidence type="ECO:0000256" key="7">
    <source>
        <dbReference type="ARBA" id="ARBA00023136"/>
    </source>
</evidence>
<comment type="similarity">
    <text evidence="2">Belongs to the malectin family.</text>
</comment>
<keyword evidence="4" id="KW-0732">Signal</keyword>
<feature type="region of interest" description="Disordered" evidence="10">
    <location>
        <begin position="208"/>
        <end position="269"/>
    </location>
</feature>
<comment type="caution">
    <text evidence="12">The sequence shown here is derived from an EMBL/GenBank/DDBJ whole genome shotgun (WGS) entry which is preliminary data.</text>
</comment>